<dbReference type="Proteomes" id="UP000245884">
    <property type="component" value="Unassembled WGS sequence"/>
</dbReference>
<dbReference type="GeneID" id="37025814"/>
<evidence type="ECO:0000256" key="1">
    <source>
        <dbReference type="SAM" id="MobiDB-lite"/>
    </source>
</evidence>
<dbReference type="STRING" id="1569628.A0A316V0Q7"/>
<feature type="domain" description="G-patch" evidence="2">
    <location>
        <begin position="116"/>
        <end position="155"/>
    </location>
</feature>
<keyword evidence="4" id="KW-1185">Reference proteome</keyword>
<dbReference type="AlphaFoldDB" id="A0A316V0Q7"/>
<feature type="region of interest" description="Disordered" evidence="1">
    <location>
        <begin position="66"/>
        <end position="94"/>
    </location>
</feature>
<dbReference type="GO" id="GO:0003676">
    <property type="term" value="F:nucleic acid binding"/>
    <property type="evidence" value="ECO:0007669"/>
    <property type="project" value="InterPro"/>
</dbReference>
<dbReference type="Gene3D" id="3.30.1370.50">
    <property type="entry name" value="R3H-like domain"/>
    <property type="match status" value="1"/>
</dbReference>
<feature type="compositionally biased region" description="Gly residues" evidence="1">
    <location>
        <begin position="82"/>
        <end position="94"/>
    </location>
</feature>
<evidence type="ECO:0000313" key="3">
    <source>
        <dbReference type="EMBL" id="PWN29753.1"/>
    </source>
</evidence>
<dbReference type="OrthoDB" id="21470at2759"/>
<dbReference type="InterPro" id="IPR001374">
    <property type="entry name" value="R3H_dom"/>
</dbReference>
<dbReference type="Pfam" id="PF01585">
    <property type="entry name" value="G-patch"/>
    <property type="match status" value="1"/>
</dbReference>
<dbReference type="SUPFAM" id="SSF82708">
    <property type="entry name" value="R3H domain"/>
    <property type="match status" value="1"/>
</dbReference>
<evidence type="ECO:0000313" key="4">
    <source>
        <dbReference type="Proteomes" id="UP000245884"/>
    </source>
</evidence>
<accession>A0A316V0Q7</accession>
<dbReference type="EMBL" id="KZ819663">
    <property type="protein sequence ID" value="PWN29753.1"/>
    <property type="molecule type" value="Genomic_DNA"/>
</dbReference>
<dbReference type="InterPro" id="IPR000467">
    <property type="entry name" value="G_patch_dom"/>
</dbReference>
<evidence type="ECO:0000259" key="2">
    <source>
        <dbReference type="PROSITE" id="PS50174"/>
    </source>
</evidence>
<protein>
    <recommendedName>
        <fullName evidence="2">G-patch domain-containing protein</fullName>
    </recommendedName>
</protein>
<name>A0A316V0Q7_9BASI</name>
<dbReference type="InterPro" id="IPR036867">
    <property type="entry name" value="R3H_dom_sf"/>
</dbReference>
<proteinExistence type="predicted"/>
<dbReference type="PANTHER" id="PTHR14195">
    <property type="entry name" value="G PATCH DOMAIN CONTAINING PROTEIN 2"/>
    <property type="match status" value="1"/>
</dbReference>
<organism evidence="3 4">
    <name type="scientific">Jaminaea rosea</name>
    <dbReference type="NCBI Taxonomy" id="1569628"/>
    <lineage>
        <taxon>Eukaryota</taxon>
        <taxon>Fungi</taxon>
        <taxon>Dikarya</taxon>
        <taxon>Basidiomycota</taxon>
        <taxon>Ustilaginomycotina</taxon>
        <taxon>Exobasidiomycetes</taxon>
        <taxon>Microstromatales</taxon>
        <taxon>Microstromatales incertae sedis</taxon>
        <taxon>Jaminaea</taxon>
    </lineage>
</organism>
<reference evidence="3 4" key="1">
    <citation type="journal article" date="2018" name="Mol. Biol. Evol.">
        <title>Broad Genomic Sampling Reveals a Smut Pathogenic Ancestry of the Fungal Clade Ustilaginomycotina.</title>
        <authorList>
            <person name="Kijpornyongpan T."/>
            <person name="Mondo S.J."/>
            <person name="Barry K."/>
            <person name="Sandor L."/>
            <person name="Lee J."/>
            <person name="Lipzen A."/>
            <person name="Pangilinan J."/>
            <person name="LaButti K."/>
            <person name="Hainaut M."/>
            <person name="Henrissat B."/>
            <person name="Grigoriev I.V."/>
            <person name="Spatafora J.W."/>
            <person name="Aime M.C."/>
        </authorList>
    </citation>
    <scope>NUCLEOTIDE SEQUENCE [LARGE SCALE GENOMIC DNA]</scope>
    <source>
        <strain evidence="3 4">MCA 5214</strain>
    </source>
</reference>
<feature type="non-terminal residue" evidence="3">
    <location>
        <position position="1"/>
    </location>
</feature>
<gene>
    <name evidence="3" type="ORF">BDZ90DRAFT_207813</name>
</gene>
<sequence>GHTTLSLPPMDKRARARVHMLAGAYSLASKSRGSGSNRFTTLIKTGRSGVNVDSAKVGRVLRGTADVRLGNGKKGKGKASARGGGGSGGARGGGAISVSRNIEGADVGWGADRIGADNIGHKLLSMMGWAEGTGMGVGGMAEPIGAKIKTSKGGL</sequence>
<dbReference type="PROSITE" id="PS50174">
    <property type="entry name" value="G_PATCH"/>
    <property type="match status" value="1"/>
</dbReference>
<dbReference type="Pfam" id="PF01424">
    <property type="entry name" value="R3H"/>
    <property type="match status" value="1"/>
</dbReference>
<feature type="non-terminal residue" evidence="3">
    <location>
        <position position="155"/>
    </location>
</feature>
<dbReference type="InterPro" id="IPR051189">
    <property type="entry name" value="Splicing_assoc_domain"/>
</dbReference>
<dbReference type="RefSeq" id="XP_025364365.1">
    <property type="nucleotide sequence ID" value="XM_025503991.1"/>
</dbReference>